<name>A0A7Z2V9W0_XANCA</name>
<dbReference type="RefSeq" id="WP_169705951.1">
    <property type="nucleotide sequence ID" value="NZ_CP051651.1"/>
</dbReference>
<dbReference type="Proteomes" id="UP000503498">
    <property type="component" value="Chromosome"/>
</dbReference>
<protein>
    <submittedName>
        <fullName evidence="2">Uncharacterized protein</fullName>
    </submittedName>
</protein>
<sequence>MSKKADSRYIALAPLVPAAHAAQLLRDLQTINDRVMRELGALPRKGLPVQTKRKPKPAPWAAAAQQTALQDTEVHDAPHPAIS</sequence>
<reference evidence="2 3" key="1">
    <citation type="submission" date="2020-04" db="EMBL/GenBank/DDBJ databases">
        <title>Genome-Wide Identification of 5-Methylcytosine Sites in Bacterial Genomes By High-Throughput Sequencing of MspJI Restriction Fragments.</title>
        <authorList>
            <person name="Wu V."/>
        </authorList>
    </citation>
    <scope>NUCLEOTIDE SEQUENCE [LARGE SCALE GENOMIC DNA]</scope>
    <source>
        <strain evidence="2 3">NEB122</strain>
    </source>
</reference>
<proteinExistence type="predicted"/>
<feature type="compositionally biased region" description="Basic and acidic residues" evidence="1">
    <location>
        <begin position="72"/>
        <end position="83"/>
    </location>
</feature>
<gene>
    <name evidence="2" type="ORF">HG421_07995</name>
</gene>
<evidence type="ECO:0000256" key="1">
    <source>
        <dbReference type="SAM" id="MobiDB-lite"/>
    </source>
</evidence>
<evidence type="ECO:0000313" key="2">
    <source>
        <dbReference type="EMBL" id="QJD67659.1"/>
    </source>
</evidence>
<feature type="compositionally biased region" description="Low complexity" evidence="1">
    <location>
        <begin position="59"/>
        <end position="71"/>
    </location>
</feature>
<organism evidence="2 3">
    <name type="scientific">Xanthomonas campestris pv. badrii</name>
    <dbReference type="NCBI Taxonomy" id="149696"/>
    <lineage>
        <taxon>Bacteria</taxon>
        <taxon>Pseudomonadati</taxon>
        <taxon>Pseudomonadota</taxon>
        <taxon>Gammaproteobacteria</taxon>
        <taxon>Lysobacterales</taxon>
        <taxon>Lysobacteraceae</taxon>
        <taxon>Xanthomonas</taxon>
    </lineage>
</organism>
<evidence type="ECO:0000313" key="3">
    <source>
        <dbReference type="Proteomes" id="UP000503498"/>
    </source>
</evidence>
<feature type="region of interest" description="Disordered" evidence="1">
    <location>
        <begin position="46"/>
        <end position="83"/>
    </location>
</feature>
<dbReference type="AlphaFoldDB" id="A0A7Z2V9W0"/>
<dbReference type="EMBL" id="CP051651">
    <property type="protein sequence ID" value="QJD67659.1"/>
    <property type="molecule type" value="Genomic_DNA"/>
</dbReference>
<accession>A0A7Z2V9W0</accession>
<reference evidence="2 3" key="2">
    <citation type="submission" date="2020-04" db="EMBL/GenBank/DDBJ databases">
        <authorList>
            <person name="Fomenkov A."/>
            <person name="Anton B.P."/>
            <person name="Roberts R.J."/>
        </authorList>
    </citation>
    <scope>NUCLEOTIDE SEQUENCE [LARGE SCALE GENOMIC DNA]</scope>
    <source>
        <strain evidence="2 3">NEB122</strain>
    </source>
</reference>